<dbReference type="AlphaFoldDB" id="A0A5B0MLM9"/>
<feature type="region of interest" description="Disordered" evidence="1">
    <location>
        <begin position="325"/>
        <end position="390"/>
    </location>
</feature>
<feature type="compositionally biased region" description="Acidic residues" evidence="1">
    <location>
        <begin position="435"/>
        <end position="450"/>
    </location>
</feature>
<feature type="region of interest" description="Disordered" evidence="1">
    <location>
        <begin position="826"/>
        <end position="1078"/>
    </location>
</feature>
<organism evidence="2 3">
    <name type="scientific">Puccinia graminis f. sp. tritici</name>
    <dbReference type="NCBI Taxonomy" id="56615"/>
    <lineage>
        <taxon>Eukaryota</taxon>
        <taxon>Fungi</taxon>
        <taxon>Dikarya</taxon>
        <taxon>Basidiomycota</taxon>
        <taxon>Pucciniomycotina</taxon>
        <taxon>Pucciniomycetes</taxon>
        <taxon>Pucciniales</taxon>
        <taxon>Pucciniaceae</taxon>
        <taxon>Puccinia</taxon>
    </lineage>
</organism>
<sequence>MFNPHAPQQQLAGRNLNPQNQPANTSNHPINSGQQAQASYRSQHRVYVANINHQRPSPAPSHPQSQQGIYPSDIHLQRRSLAPSHPQTNYLMNEGRPNQNPNQSQHSVHHQRPSQSNHPMNAGQQAQAPTYVDTSHRQRPGPVAQLSHSHGLQPQPVNPVVQPRLHHQTHHPNPLHHTQQHPTRTALLAAHNQPSQTQPILPAHRSALGHTVNRPSSSQPQHHVSSQLPYQATNLHQPTTATVQIHQATTNSRQIPAAPSRATTASISRQTTQAPPPRTIQVSALPNLQSELKRALDANAKAAQAQAAKVAKAAARADAKAAAKQAAAAKAPPKRGTGTSVSTLEANRSQSANQNTDSTTGNTSTSGPNKFAPAPPPQNLSNPTPLKPAALPIADLDFSGLQSRSPSPTLPTEVPSPQAQALGGEAADLEGVNPETEDQNDSDIFDDDPGDNEHVHHPTNQTKRRKLAPELVRQLYKMELDELKTKVSKLGIYRRLVAEEKADFDEAYEEYQKHIHRIACTNLLKIEAVEAYLGQGNRARGSSSYNNFVRYNEEARQIKADKSISMGQRWSKCGLLWNSQDPETQLKYKDPAFLATLPNPFVEPDPLVEQGMSSNANIPTTTATIATTLATTSSSKPQRKLAKTSKFDANRWANKIRTDGFLVVVYPHKKGRALLTGGSSMGEAFIDLFPKESNPCNDFLDFVKGQVALSKVLGSEAPLPKKVRKPRVAKNRMENSQYDKGTLEANVTAVREQLGYAIYKVTKGVRQNGWPGSNTLATLKKLNVVLQVRENPLKVTVDEFCKPPSNMVIGETQRILTAIGEGWVELLGPSPPTPPNATSDLGADREDGGPSRPSVQVGPVPPGEELQNRKAAKSKVSKPKATKPTAKKTAASRQNTSQSGEADNAKKSTKKTTAGGSKQKLPHKKRREPVSSSSEEEVETSMEETSEHTPTEESSDEEECDGNMLEEADVVLEKSRQSQVVSTRIGSSQNLGQKQNQSSNVRKGNPFLNQNKRPSIQKRKRRAHISVGDSDGSDGIAEGDNSQVQGDRVLQKGKGGPFKNGRRPKKVQKVAIPNDEGS</sequence>
<feature type="region of interest" description="Disordered" evidence="1">
    <location>
        <begin position="428"/>
        <end position="466"/>
    </location>
</feature>
<feature type="compositionally biased region" description="Basic residues" evidence="1">
    <location>
        <begin position="870"/>
        <end position="881"/>
    </location>
</feature>
<evidence type="ECO:0000256" key="1">
    <source>
        <dbReference type="SAM" id="MobiDB-lite"/>
    </source>
</evidence>
<feature type="compositionally biased region" description="Low complexity" evidence="1">
    <location>
        <begin position="355"/>
        <end position="367"/>
    </location>
</feature>
<feature type="region of interest" description="Disordered" evidence="1">
    <location>
        <begin position="1"/>
        <end position="41"/>
    </location>
</feature>
<protein>
    <submittedName>
        <fullName evidence="2">Uncharacterized protein</fullName>
    </submittedName>
</protein>
<dbReference type="Proteomes" id="UP000324748">
    <property type="component" value="Unassembled WGS sequence"/>
</dbReference>
<dbReference type="EMBL" id="VSWC01000144">
    <property type="protein sequence ID" value="KAA1077785.1"/>
    <property type="molecule type" value="Genomic_DNA"/>
</dbReference>
<feature type="compositionally biased region" description="Polar residues" evidence="1">
    <location>
        <begin position="85"/>
        <end position="106"/>
    </location>
</feature>
<reference evidence="2 3" key="1">
    <citation type="submission" date="2019-05" db="EMBL/GenBank/DDBJ databases">
        <title>Emergence of the Ug99 lineage of the wheat stem rust pathogen through somatic hybridization.</title>
        <authorList>
            <person name="Li F."/>
            <person name="Upadhyaya N.M."/>
            <person name="Sperschneider J."/>
            <person name="Matny O."/>
            <person name="Nguyen-Phuc H."/>
            <person name="Mago R."/>
            <person name="Raley C."/>
            <person name="Miller M.E."/>
            <person name="Silverstein K.A.T."/>
            <person name="Henningsen E."/>
            <person name="Hirsch C.D."/>
            <person name="Visser B."/>
            <person name="Pretorius Z.A."/>
            <person name="Steffenson B.J."/>
            <person name="Schwessinger B."/>
            <person name="Dodds P.N."/>
            <person name="Figueroa M."/>
        </authorList>
    </citation>
    <scope>NUCLEOTIDE SEQUENCE [LARGE SCALE GENOMIC DNA]</scope>
    <source>
        <strain evidence="2">21-0</strain>
    </source>
</reference>
<feature type="region of interest" description="Disordered" evidence="1">
    <location>
        <begin position="85"/>
        <end position="159"/>
    </location>
</feature>
<feature type="compositionally biased region" description="Acidic residues" evidence="1">
    <location>
        <begin position="934"/>
        <end position="944"/>
    </location>
</feature>
<dbReference type="OrthoDB" id="2507709at2759"/>
<feature type="region of interest" description="Disordered" evidence="1">
    <location>
        <begin position="250"/>
        <end position="278"/>
    </location>
</feature>
<gene>
    <name evidence="2" type="ORF">PGT21_019822</name>
</gene>
<evidence type="ECO:0000313" key="2">
    <source>
        <dbReference type="EMBL" id="KAA1077785.1"/>
    </source>
</evidence>
<feature type="compositionally biased region" description="Basic residues" evidence="1">
    <location>
        <begin position="1015"/>
        <end position="1024"/>
    </location>
</feature>
<feature type="compositionally biased region" description="Polar residues" evidence="1">
    <location>
        <begin position="113"/>
        <end position="128"/>
    </location>
</feature>
<feature type="compositionally biased region" description="Polar residues" evidence="1">
    <location>
        <begin position="261"/>
        <end position="273"/>
    </location>
</feature>
<feature type="compositionally biased region" description="Polar residues" evidence="1">
    <location>
        <begin position="977"/>
        <end position="1014"/>
    </location>
</feature>
<accession>A0A5B0MLM9</accession>
<comment type="caution">
    <text evidence="2">The sequence shown here is derived from an EMBL/GenBank/DDBJ whole genome shotgun (WGS) entry which is preliminary data.</text>
</comment>
<proteinExistence type="predicted"/>
<keyword evidence="3" id="KW-1185">Reference proteome</keyword>
<evidence type="ECO:0000313" key="3">
    <source>
        <dbReference type="Proteomes" id="UP000324748"/>
    </source>
</evidence>
<feature type="compositionally biased region" description="Polar residues" evidence="1">
    <location>
        <begin position="337"/>
        <end position="354"/>
    </location>
</feature>
<feature type="region of interest" description="Disordered" evidence="1">
    <location>
        <begin position="399"/>
        <end position="418"/>
    </location>
</feature>
<name>A0A5B0MLM9_PUCGR</name>
<feature type="compositionally biased region" description="Acidic residues" evidence="1">
    <location>
        <begin position="953"/>
        <end position="970"/>
    </location>
</feature>
<feature type="compositionally biased region" description="Low complexity" evidence="1">
    <location>
        <begin position="882"/>
        <end position="892"/>
    </location>
</feature>